<protein>
    <submittedName>
        <fullName evidence="1">Uncharacterized protein</fullName>
    </submittedName>
</protein>
<name>A0A0A9B3F8_ARUDO</name>
<accession>A0A0A9B3F8</accession>
<dbReference type="AlphaFoldDB" id="A0A0A9B3F8"/>
<reference evidence="1" key="1">
    <citation type="submission" date="2014-09" db="EMBL/GenBank/DDBJ databases">
        <authorList>
            <person name="Magalhaes I.L.F."/>
            <person name="Oliveira U."/>
            <person name="Santos F.R."/>
            <person name="Vidigal T.H.D.A."/>
            <person name="Brescovit A.D."/>
            <person name="Santos A.J."/>
        </authorList>
    </citation>
    <scope>NUCLEOTIDE SEQUENCE</scope>
    <source>
        <tissue evidence="1">Shoot tissue taken approximately 20 cm above the soil surface</tissue>
    </source>
</reference>
<organism evidence="1">
    <name type="scientific">Arundo donax</name>
    <name type="common">Giant reed</name>
    <name type="synonym">Donax arundinaceus</name>
    <dbReference type="NCBI Taxonomy" id="35708"/>
    <lineage>
        <taxon>Eukaryota</taxon>
        <taxon>Viridiplantae</taxon>
        <taxon>Streptophyta</taxon>
        <taxon>Embryophyta</taxon>
        <taxon>Tracheophyta</taxon>
        <taxon>Spermatophyta</taxon>
        <taxon>Magnoliopsida</taxon>
        <taxon>Liliopsida</taxon>
        <taxon>Poales</taxon>
        <taxon>Poaceae</taxon>
        <taxon>PACMAD clade</taxon>
        <taxon>Arundinoideae</taxon>
        <taxon>Arundineae</taxon>
        <taxon>Arundo</taxon>
    </lineage>
</organism>
<sequence>MILISSIQSLSHSTVSSHNQWGIRM</sequence>
<dbReference type="EMBL" id="GBRH01241247">
    <property type="protein sequence ID" value="JAD56648.1"/>
    <property type="molecule type" value="Transcribed_RNA"/>
</dbReference>
<proteinExistence type="predicted"/>
<evidence type="ECO:0000313" key="1">
    <source>
        <dbReference type="EMBL" id="JAD56648.1"/>
    </source>
</evidence>
<reference evidence="1" key="2">
    <citation type="journal article" date="2015" name="Data Brief">
        <title>Shoot transcriptome of the giant reed, Arundo donax.</title>
        <authorList>
            <person name="Barrero R.A."/>
            <person name="Guerrero F.D."/>
            <person name="Moolhuijzen P."/>
            <person name="Goolsby J.A."/>
            <person name="Tidwell J."/>
            <person name="Bellgard S.E."/>
            <person name="Bellgard M.I."/>
        </authorList>
    </citation>
    <scope>NUCLEOTIDE SEQUENCE</scope>
    <source>
        <tissue evidence="1">Shoot tissue taken approximately 20 cm above the soil surface</tissue>
    </source>
</reference>